<sequence>MRRCFPELLGGLLAVVLAGSVQATSRHHDGEARVWMNGEQLCVGATGTYEVGGLFSGSAKVADNVVTLHAVSVLRDAKETWAQSVPPGKPGAGLRLLADQCIGYGSLPADFVASTPAQPLQAGMYEVYLLAGDQKRRRAWFYKRFCLERDGEGWRVGEARFVENAGQWQCAP</sequence>
<proteinExistence type="predicted"/>
<accession>A0ABY6ZXX2</accession>
<keyword evidence="1" id="KW-0732">Signal</keyword>
<organism evidence="2 3">
    <name type="scientific">Pseudomonas triclosanedens</name>
    <dbReference type="NCBI Taxonomy" id="2961893"/>
    <lineage>
        <taxon>Bacteria</taxon>
        <taxon>Pseudomonadati</taxon>
        <taxon>Pseudomonadota</taxon>
        <taxon>Gammaproteobacteria</taxon>
        <taxon>Pseudomonadales</taxon>
        <taxon>Pseudomonadaceae</taxon>
        <taxon>Pseudomonas</taxon>
    </lineage>
</organism>
<name>A0ABY6ZXX2_9PSED</name>
<evidence type="ECO:0000256" key="1">
    <source>
        <dbReference type="SAM" id="SignalP"/>
    </source>
</evidence>
<dbReference type="Proteomes" id="UP001163624">
    <property type="component" value="Chromosome"/>
</dbReference>
<gene>
    <name evidence="2" type="ORF">OU419_28135</name>
</gene>
<protein>
    <submittedName>
        <fullName evidence="2">Uncharacterized protein</fullName>
    </submittedName>
</protein>
<feature type="signal peptide" evidence="1">
    <location>
        <begin position="1"/>
        <end position="23"/>
    </location>
</feature>
<keyword evidence="3" id="KW-1185">Reference proteome</keyword>
<dbReference type="EMBL" id="CP113432">
    <property type="protein sequence ID" value="WAI49550.1"/>
    <property type="molecule type" value="Genomic_DNA"/>
</dbReference>
<reference evidence="2" key="1">
    <citation type="submission" date="2022-11" db="EMBL/GenBank/DDBJ databases">
        <title>Pseudomonas triclosanedens sp. nov., a triclosan degrader isolated from activated sludge.</title>
        <authorList>
            <person name="Yin Y."/>
            <person name="Lu Z."/>
        </authorList>
    </citation>
    <scope>NUCLEOTIDE SEQUENCE</scope>
    <source>
        <strain evidence="2">ZM23</strain>
    </source>
</reference>
<dbReference type="RefSeq" id="WP_254469563.1">
    <property type="nucleotide sequence ID" value="NZ_CP113432.1"/>
</dbReference>
<evidence type="ECO:0000313" key="2">
    <source>
        <dbReference type="EMBL" id="WAI49550.1"/>
    </source>
</evidence>
<evidence type="ECO:0000313" key="3">
    <source>
        <dbReference type="Proteomes" id="UP001163624"/>
    </source>
</evidence>
<feature type="chain" id="PRO_5045701112" evidence="1">
    <location>
        <begin position="24"/>
        <end position="172"/>
    </location>
</feature>